<feature type="non-terminal residue" evidence="2">
    <location>
        <position position="107"/>
    </location>
</feature>
<sequence>MFVYPKLRKQPIFYSITMRQCQGNQLTLWKISVTGSPLGSVWENSRLGSSPGIEPTDGVYGSEPPDPHTQKSRKHKTLSGALVGQGTPVGRKGANSDYGPEPKEPGC</sequence>
<gene>
    <name evidence="2" type="ORF">CEURO_LOCUS5746</name>
</gene>
<protein>
    <submittedName>
        <fullName evidence="2">Uncharacterized protein</fullName>
    </submittedName>
</protein>
<keyword evidence="3" id="KW-1185">Reference proteome</keyword>
<evidence type="ECO:0000313" key="3">
    <source>
        <dbReference type="Proteomes" id="UP001152484"/>
    </source>
</evidence>
<name>A0A9P0YUF3_CUSEU</name>
<organism evidence="2 3">
    <name type="scientific">Cuscuta europaea</name>
    <name type="common">European dodder</name>
    <dbReference type="NCBI Taxonomy" id="41803"/>
    <lineage>
        <taxon>Eukaryota</taxon>
        <taxon>Viridiplantae</taxon>
        <taxon>Streptophyta</taxon>
        <taxon>Embryophyta</taxon>
        <taxon>Tracheophyta</taxon>
        <taxon>Spermatophyta</taxon>
        <taxon>Magnoliopsida</taxon>
        <taxon>eudicotyledons</taxon>
        <taxon>Gunneridae</taxon>
        <taxon>Pentapetalae</taxon>
        <taxon>asterids</taxon>
        <taxon>lamiids</taxon>
        <taxon>Solanales</taxon>
        <taxon>Convolvulaceae</taxon>
        <taxon>Cuscuteae</taxon>
        <taxon>Cuscuta</taxon>
        <taxon>Cuscuta subgen. Cuscuta</taxon>
    </lineage>
</organism>
<proteinExistence type="predicted"/>
<reference evidence="2" key="1">
    <citation type="submission" date="2022-07" db="EMBL/GenBank/DDBJ databases">
        <authorList>
            <person name="Macas J."/>
            <person name="Novak P."/>
            <person name="Neumann P."/>
        </authorList>
    </citation>
    <scope>NUCLEOTIDE SEQUENCE</scope>
</reference>
<dbReference type="EMBL" id="CAMAPE010000010">
    <property type="protein sequence ID" value="CAH9076213.1"/>
    <property type="molecule type" value="Genomic_DNA"/>
</dbReference>
<evidence type="ECO:0000256" key="1">
    <source>
        <dbReference type="SAM" id="MobiDB-lite"/>
    </source>
</evidence>
<evidence type="ECO:0000313" key="2">
    <source>
        <dbReference type="EMBL" id="CAH9076213.1"/>
    </source>
</evidence>
<accession>A0A9P0YUF3</accession>
<feature type="region of interest" description="Disordered" evidence="1">
    <location>
        <begin position="44"/>
        <end position="107"/>
    </location>
</feature>
<dbReference type="AlphaFoldDB" id="A0A9P0YUF3"/>
<comment type="caution">
    <text evidence="2">The sequence shown here is derived from an EMBL/GenBank/DDBJ whole genome shotgun (WGS) entry which is preliminary data.</text>
</comment>
<dbReference type="Proteomes" id="UP001152484">
    <property type="component" value="Unassembled WGS sequence"/>
</dbReference>